<organism evidence="2">
    <name type="scientific">uncultured Rubrobacteraceae bacterium</name>
    <dbReference type="NCBI Taxonomy" id="349277"/>
    <lineage>
        <taxon>Bacteria</taxon>
        <taxon>Bacillati</taxon>
        <taxon>Actinomycetota</taxon>
        <taxon>Rubrobacteria</taxon>
        <taxon>Rubrobacterales</taxon>
        <taxon>Rubrobacteraceae</taxon>
        <taxon>environmental samples</taxon>
    </lineage>
</organism>
<accession>A0A6J4SVB6</accession>
<dbReference type="AlphaFoldDB" id="A0A6J4SVB6"/>
<feature type="non-terminal residue" evidence="2">
    <location>
        <position position="1"/>
    </location>
</feature>
<proteinExistence type="predicted"/>
<feature type="compositionally biased region" description="Basic residues" evidence="1">
    <location>
        <begin position="38"/>
        <end position="47"/>
    </location>
</feature>
<feature type="compositionally biased region" description="Basic residues" evidence="1">
    <location>
        <begin position="94"/>
        <end position="140"/>
    </location>
</feature>
<name>A0A6J4SVB6_9ACTN</name>
<sequence>EHGGDAGGDGGAGDSGAGGGEHARHQILGRGRPDRGLRPSHGRRRLRGGPLRPPRAHGKGDALRGRLRTSRGLHTRRDRGGRRPRRARPDPLPRHRQPAPRRPAHRPHGPLRPGRRGLRRAQGARRGTGTRRRRARGARL</sequence>
<protein>
    <submittedName>
        <fullName evidence="2">Uncharacterized protein</fullName>
    </submittedName>
</protein>
<dbReference type="EMBL" id="CADCVM010000302">
    <property type="protein sequence ID" value="CAA9506291.1"/>
    <property type="molecule type" value="Genomic_DNA"/>
</dbReference>
<feature type="compositionally biased region" description="Basic residues" evidence="1">
    <location>
        <begin position="65"/>
        <end position="86"/>
    </location>
</feature>
<feature type="non-terminal residue" evidence="2">
    <location>
        <position position="140"/>
    </location>
</feature>
<evidence type="ECO:0000313" key="2">
    <source>
        <dbReference type="EMBL" id="CAA9506291.1"/>
    </source>
</evidence>
<feature type="region of interest" description="Disordered" evidence="1">
    <location>
        <begin position="1"/>
        <end position="140"/>
    </location>
</feature>
<reference evidence="2" key="1">
    <citation type="submission" date="2020-02" db="EMBL/GenBank/DDBJ databases">
        <authorList>
            <person name="Meier V. D."/>
        </authorList>
    </citation>
    <scope>NUCLEOTIDE SEQUENCE</scope>
    <source>
        <strain evidence="2">AVDCRST_MAG05</strain>
    </source>
</reference>
<gene>
    <name evidence="2" type="ORF">AVDCRST_MAG05-2745</name>
</gene>
<feature type="compositionally biased region" description="Gly residues" evidence="1">
    <location>
        <begin position="1"/>
        <end position="20"/>
    </location>
</feature>
<evidence type="ECO:0000256" key="1">
    <source>
        <dbReference type="SAM" id="MobiDB-lite"/>
    </source>
</evidence>